<dbReference type="PANTHER" id="PTHR48104:SF3">
    <property type="entry name" value="PEPTIDASE C14 CASPASE DOMAIN-CONTAINING PROTEIN"/>
    <property type="match status" value="1"/>
</dbReference>
<evidence type="ECO:0000313" key="5">
    <source>
        <dbReference type="Proteomes" id="UP000823388"/>
    </source>
</evidence>
<dbReference type="GO" id="GO:0005737">
    <property type="term" value="C:cytoplasm"/>
    <property type="evidence" value="ECO:0007669"/>
    <property type="project" value="TreeGrafter"/>
</dbReference>
<reference evidence="4" key="1">
    <citation type="submission" date="2020-05" db="EMBL/GenBank/DDBJ databases">
        <title>WGS assembly of Panicum virgatum.</title>
        <authorList>
            <person name="Lovell J.T."/>
            <person name="Jenkins J."/>
            <person name="Shu S."/>
            <person name="Juenger T.E."/>
            <person name="Schmutz J."/>
        </authorList>
    </citation>
    <scope>NUCLEOTIDE SEQUENCE</scope>
    <source>
        <strain evidence="4">AP13</strain>
    </source>
</reference>
<dbReference type="Proteomes" id="UP000823388">
    <property type="component" value="Chromosome 3K"/>
</dbReference>
<dbReference type="EMBL" id="CM029041">
    <property type="protein sequence ID" value="KAG2626599.1"/>
    <property type="molecule type" value="Genomic_DNA"/>
</dbReference>
<dbReference type="PANTHER" id="PTHR48104">
    <property type="entry name" value="METACASPASE-4"/>
    <property type="match status" value="1"/>
</dbReference>
<comment type="similarity">
    <text evidence="1">Belongs to the peptidase C14B family.</text>
</comment>
<feature type="region of interest" description="Disordered" evidence="2">
    <location>
        <begin position="257"/>
        <end position="290"/>
    </location>
</feature>
<gene>
    <name evidence="4" type="ORF">PVAP13_3KG372735</name>
</gene>
<organism evidence="4 5">
    <name type="scientific">Panicum virgatum</name>
    <name type="common">Blackwell switchgrass</name>
    <dbReference type="NCBI Taxonomy" id="38727"/>
    <lineage>
        <taxon>Eukaryota</taxon>
        <taxon>Viridiplantae</taxon>
        <taxon>Streptophyta</taxon>
        <taxon>Embryophyta</taxon>
        <taxon>Tracheophyta</taxon>
        <taxon>Spermatophyta</taxon>
        <taxon>Magnoliopsida</taxon>
        <taxon>Liliopsida</taxon>
        <taxon>Poales</taxon>
        <taxon>Poaceae</taxon>
        <taxon>PACMAD clade</taxon>
        <taxon>Panicoideae</taxon>
        <taxon>Panicodae</taxon>
        <taxon>Paniceae</taxon>
        <taxon>Panicinae</taxon>
        <taxon>Panicum</taxon>
        <taxon>Panicum sect. Hiantes</taxon>
    </lineage>
</organism>
<keyword evidence="5" id="KW-1185">Reference proteome</keyword>
<dbReference type="InterPro" id="IPR011600">
    <property type="entry name" value="Pept_C14_caspase"/>
</dbReference>
<dbReference type="AlphaFoldDB" id="A0A8T0V378"/>
<dbReference type="Gene3D" id="3.40.50.12660">
    <property type="match status" value="2"/>
</dbReference>
<evidence type="ECO:0000256" key="1">
    <source>
        <dbReference type="ARBA" id="ARBA00009005"/>
    </source>
</evidence>
<name>A0A8T0V378_PANVG</name>
<dbReference type="GO" id="GO:0006508">
    <property type="term" value="P:proteolysis"/>
    <property type="evidence" value="ECO:0007669"/>
    <property type="project" value="InterPro"/>
</dbReference>
<accession>A0A8T0V378</accession>
<dbReference type="InterPro" id="IPR050452">
    <property type="entry name" value="Metacaspase"/>
</dbReference>
<protein>
    <recommendedName>
        <fullName evidence="3">Peptidase C14 caspase domain-containing protein</fullName>
    </recommendedName>
</protein>
<dbReference type="GO" id="GO:0004197">
    <property type="term" value="F:cysteine-type endopeptidase activity"/>
    <property type="evidence" value="ECO:0007669"/>
    <property type="project" value="InterPro"/>
</dbReference>
<sequence length="478" mass="50875">MSTSREVPGKNANWAGRRHHRTNQPSIPAAAAVERANGIKRVAGLSQRRRGRADAATTMGQKRAVLVGINYPGTDGELKGCLNDVARMRRCLVDRFGFDEAGIRVLADADPSTPPPTGANIRRELERLVAGARAGDTLFFHYSGHGLQLPAESGEDDDTGYDECIVPCDLNLIKDQDFTELVAKVPDGCLFTMVSDSCHSGGLIDKTKEQIGNSTKQSKKNQHPPSASGTCTCTCTSLLRIIRGAVDSLGAHLPCHGRHGHKQSTQNGGKETGANAEAESSTIAGATTTTSRSLPLPTFIEMLRDKTGRHDVGVGSIRTTLFHHFGHEVSPKVKRFVEVMVGRLRHDGKLGGEEVEQPHALRTAVEQDARSVEEVYAGPPPAAAGRAGLGLPRNGVLISGCQTDETSADATTPDGVSYGALSNAIQAVLAGSGRKRGAAAATNRELVVRARELLAKQGYTQQPGLYCSDEHAKLPFIC</sequence>
<dbReference type="Pfam" id="PF00656">
    <property type="entry name" value="Peptidase_C14"/>
    <property type="match status" value="1"/>
</dbReference>
<evidence type="ECO:0000259" key="3">
    <source>
        <dbReference type="Pfam" id="PF00656"/>
    </source>
</evidence>
<comment type="caution">
    <text evidence="4">The sequence shown here is derived from an EMBL/GenBank/DDBJ whole genome shotgun (WGS) entry which is preliminary data.</text>
</comment>
<feature type="region of interest" description="Disordered" evidence="2">
    <location>
        <begin position="1"/>
        <end position="25"/>
    </location>
</feature>
<feature type="domain" description="Peptidase C14 caspase" evidence="3">
    <location>
        <begin position="62"/>
        <end position="469"/>
    </location>
</feature>
<proteinExistence type="inferred from homology"/>
<evidence type="ECO:0000313" key="4">
    <source>
        <dbReference type="EMBL" id="KAG2626599.1"/>
    </source>
</evidence>
<evidence type="ECO:0000256" key="2">
    <source>
        <dbReference type="SAM" id="MobiDB-lite"/>
    </source>
</evidence>
<feature type="compositionally biased region" description="Low complexity" evidence="2">
    <location>
        <begin position="276"/>
        <end position="290"/>
    </location>
</feature>